<comment type="subcellular location">
    <subcellularLocation>
        <location evidence="1">Cell membrane</location>
        <topology evidence="1">Multi-pass membrane protein</topology>
    </subcellularLocation>
</comment>
<dbReference type="GO" id="GO:0005886">
    <property type="term" value="C:plasma membrane"/>
    <property type="evidence" value="ECO:0007669"/>
    <property type="project" value="UniProtKB-SubCell"/>
</dbReference>
<dbReference type="Proteomes" id="UP000484885">
    <property type="component" value="Unassembled WGS sequence"/>
</dbReference>
<dbReference type="Pfam" id="PF00420">
    <property type="entry name" value="Oxidored_q2"/>
    <property type="match status" value="1"/>
</dbReference>
<dbReference type="RefSeq" id="WP_164208826.1">
    <property type="nucleotide sequence ID" value="NZ_JAAGSC010000023.1"/>
</dbReference>
<evidence type="ECO:0000313" key="9">
    <source>
        <dbReference type="Proteomes" id="UP000484885"/>
    </source>
</evidence>
<keyword evidence="6 7" id="KW-0472">Membrane</keyword>
<dbReference type="EMBL" id="JAAGSC010000023">
    <property type="protein sequence ID" value="NDY94178.1"/>
    <property type="molecule type" value="Genomic_DNA"/>
</dbReference>
<evidence type="ECO:0000256" key="2">
    <source>
        <dbReference type="ARBA" id="ARBA00010388"/>
    </source>
</evidence>
<evidence type="ECO:0000256" key="5">
    <source>
        <dbReference type="ARBA" id="ARBA00022989"/>
    </source>
</evidence>
<evidence type="ECO:0000256" key="4">
    <source>
        <dbReference type="ARBA" id="ARBA00022692"/>
    </source>
</evidence>
<dbReference type="PANTHER" id="PTHR34583:SF2">
    <property type="entry name" value="ANTIPORTER SUBUNIT MNHC2-RELATED"/>
    <property type="match status" value="1"/>
</dbReference>
<keyword evidence="9" id="KW-1185">Reference proteome</keyword>
<evidence type="ECO:0000256" key="1">
    <source>
        <dbReference type="ARBA" id="ARBA00004651"/>
    </source>
</evidence>
<feature type="transmembrane region" description="Helical" evidence="7">
    <location>
        <begin position="23"/>
        <end position="42"/>
    </location>
</feature>
<dbReference type="AlphaFoldDB" id="A0A845UUH2"/>
<reference evidence="8 9" key="1">
    <citation type="submission" date="2020-02" db="EMBL/GenBank/DDBJ databases">
        <authorList>
            <person name="Zhang X.-Y."/>
        </authorList>
    </citation>
    <scope>NUCLEOTIDE SEQUENCE [LARGE SCALE GENOMIC DNA]</scope>
    <source>
        <strain evidence="8 9">C33</strain>
    </source>
</reference>
<evidence type="ECO:0000256" key="7">
    <source>
        <dbReference type="SAM" id="Phobius"/>
    </source>
</evidence>
<feature type="transmembrane region" description="Helical" evidence="7">
    <location>
        <begin position="62"/>
        <end position="86"/>
    </location>
</feature>
<evidence type="ECO:0000313" key="8">
    <source>
        <dbReference type="EMBL" id="NDY94178.1"/>
    </source>
</evidence>
<gene>
    <name evidence="8" type="ORF">G3I74_00320</name>
</gene>
<evidence type="ECO:0000256" key="3">
    <source>
        <dbReference type="ARBA" id="ARBA00022475"/>
    </source>
</evidence>
<dbReference type="Gene3D" id="1.10.287.3510">
    <property type="match status" value="1"/>
</dbReference>
<keyword evidence="4 7" id="KW-0812">Transmembrane</keyword>
<name>A0A845UUH2_9GAMM</name>
<protein>
    <submittedName>
        <fullName evidence="8">Cation:proton antiporter subunit C</fullName>
    </submittedName>
</protein>
<proteinExistence type="inferred from homology"/>
<dbReference type="InterPro" id="IPR039428">
    <property type="entry name" value="NUOK/Mnh_C1-like"/>
</dbReference>
<sequence>MVVLFAVGLYIVLTSQNLLKKIIGLNIMETSVFGLIVTSGMVDGGSPPLLGRGLEAPYASPVTHALVLTGIVVALSVTALALVLIVRVKRECGSIELDELLEPEE</sequence>
<dbReference type="PANTHER" id="PTHR34583">
    <property type="entry name" value="ANTIPORTER SUBUNIT MNHC2-RELATED"/>
    <property type="match status" value="1"/>
</dbReference>
<organism evidence="8 9">
    <name type="scientific">Wenzhouxiangella limi</name>
    <dbReference type="NCBI Taxonomy" id="2707351"/>
    <lineage>
        <taxon>Bacteria</taxon>
        <taxon>Pseudomonadati</taxon>
        <taxon>Pseudomonadota</taxon>
        <taxon>Gammaproteobacteria</taxon>
        <taxon>Chromatiales</taxon>
        <taxon>Wenzhouxiangellaceae</taxon>
        <taxon>Wenzhouxiangella</taxon>
    </lineage>
</organism>
<keyword evidence="3" id="KW-1003">Cell membrane</keyword>
<keyword evidence="5 7" id="KW-1133">Transmembrane helix</keyword>
<evidence type="ECO:0000256" key="6">
    <source>
        <dbReference type="ARBA" id="ARBA00023136"/>
    </source>
</evidence>
<comment type="caution">
    <text evidence="8">The sequence shown here is derived from an EMBL/GenBank/DDBJ whole genome shotgun (WGS) entry which is preliminary data.</text>
</comment>
<accession>A0A845UUH2</accession>
<dbReference type="InterPro" id="IPR050601">
    <property type="entry name" value="CPA3_antiporter_subunitC"/>
</dbReference>
<comment type="similarity">
    <text evidence="2">Belongs to the CPA3 antiporters (TC 2.A.63) subunit C family.</text>
</comment>